<reference evidence="2 3" key="1">
    <citation type="submission" date="2021-11" db="EMBL/GenBank/DDBJ databases">
        <title>Whole genome of Geoglobus acetivorans.</title>
        <authorList>
            <person name="Liu D."/>
        </authorList>
    </citation>
    <scope>NUCLEOTIDE SEQUENCE [LARGE SCALE GENOMIC DNA]</scope>
    <source>
        <strain evidence="2 3">SBH6</strain>
    </source>
</reference>
<dbReference type="GeneID" id="90449745"/>
<dbReference type="Proteomes" id="UP001492541">
    <property type="component" value="Chromosome"/>
</dbReference>
<protein>
    <submittedName>
        <fullName evidence="2">Uncharacterized protein</fullName>
    </submittedName>
</protein>
<evidence type="ECO:0000313" key="3">
    <source>
        <dbReference type="Proteomes" id="UP001492541"/>
    </source>
</evidence>
<feature type="transmembrane region" description="Helical" evidence="1">
    <location>
        <begin position="5"/>
        <end position="22"/>
    </location>
</feature>
<dbReference type="RefSeq" id="WP_193808372.1">
    <property type="nucleotide sequence ID" value="NZ_CP087714.1"/>
</dbReference>
<organism evidence="2 3">
    <name type="scientific">Geoglobus acetivorans</name>
    <dbReference type="NCBI Taxonomy" id="565033"/>
    <lineage>
        <taxon>Archaea</taxon>
        <taxon>Methanobacteriati</taxon>
        <taxon>Methanobacteriota</taxon>
        <taxon>Archaeoglobi</taxon>
        <taxon>Archaeoglobales</taxon>
        <taxon>Archaeoglobaceae</taxon>
        <taxon>Geoglobus</taxon>
    </lineage>
</organism>
<feature type="transmembrane region" description="Helical" evidence="1">
    <location>
        <begin position="78"/>
        <end position="95"/>
    </location>
</feature>
<keyword evidence="3" id="KW-1185">Reference proteome</keyword>
<dbReference type="EMBL" id="CP087714">
    <property type="protein sequence ID" value="XAT63309.1"/>
    <property type="molecule type" value="Genomic_DNA"/>
</dbReference>
<name>A0ABZ3H210_GEOAI</name>
<keyword evidence="1" id="KW-0472">Membrane</keyword>
<keyword evidence="1" id="KW-0812">Transmembrane</keyword>
<evidence type="ECO:0000313" key="2">
    <source>
        <dbReference type="EMBL" id="XAT63309.1"/>
    </source>
</evidence>
<sequence>MGKLVGLGAGFVIGFFSILYYLNPEDTIIKAFFKMFEVLEEYTPPEAEDIMKNVTTAAQVIILISWIVGLFILKKDPLGFLTGLLFGLILGFYVSSVF</sequence>
<evidence type="ECO:0000256" key="1">
    <source>
        <dbReference type="SAM" id="Phobius"/>
    </source>
</evidence>
<gene>
    <name evidence="2" type="ORF">LPQ35_08595</name>
</gene>
<feature type="transmembrane region" description="Helical" evidence="1">
    <location>
        <begin position="54"/>
        <end position="73"/>
    </location>
</feature>
<keyword evidence="1" id="KW-1133">Transmembrane helix</keyword>
<proteinExistence type="predicted"/>
<accession>A0ABZ3H210</accession>